<evidence type="ECO:0000313" key="3">
    <source>
        <dbReference type="Proteomes" id="UP000664859"/>
    </source>
</evidence>
<dbReference type="GO" id="GO:0016579">
    <property type="term" value="P:protein deubiquitination"/>
    <property type="evidence" value="ECO:0007669"/>
    <property type="project" value="InterPro"/>
</dbReference>
<proteinExistence type="predicted"/>
<dbReference type="AlphaFoldDB" id="A0A835Z6U6"/>
<dbReference type="SUPFAM" id="SSF54001">
    <property type="entry name" value="Cysteine proteinases"/>
    <property type="match status" value="1"/>
</dbReference>
<dbReference type="Pfam" id="PF00443">
    <property type="entry name" value="UCH"/>
    <property type="match status" value="1"/>
</dbReference>
<keyword evidence="3" id="KW-1185">Reference proteome</keyword>
<accession>A0A835Z6U6</accession>
<comment type="caution">
    <text evidence="2">The sequence shown here is derived from an EMBL/GenBank/DDBJ whole genome shotgun (WGS) entry which is preliminary data.</text>
</comment>
<dbReference type="Proteomes" id="UP000664859">
    <property type="component" value="Unassembled WGS sequence"/>
</dbReference>
<dbReference type="Gene3D" id="3.90.70.10">
    <property type="entry name" value="Cysteine proteinases"/>
    <property type="match status" value="1"/>
</dbReference>
<name>A0A835Z6U6_9STRA</name>
<dbReference type="GO" id="GO:0004843">
    <property type="term" value="F:cysteine-type deubiquitinase activity"/>
    <property type="evidence" value="ECO:0007669"/>
    <property type="project" value="InterPro"/>
</dbReference>
<dbReference type="EMBL" id="JAFCMP010000064">
    <property type="protein sequence ID" value="KAG5188762.1"/>
    <property type="molecule type" value="Genomic_DNA"/>
</dbReference>
<dbReference type="GO" id="GO:0005634">
    <property type="term" value="C:nucleus"/>
    <property type="evidence" value="ECO:0007669"/>
    <property type="project" value="TreeGrafter"/>
</dbReference>
<organism evidence="2 3">
    <name type="scientific">Tribonema minus</name>
    <dbReference type="NCBI Taxonomy" id="303371"/>
    <lineage>
        <taxon>Eukaryota</taxon>
        <taxon>Sar</taxon>
        <taxon>Stramenopiles</taxon>
        <taxon>Ochrophyta</taxon>
        <taxon>PX clade</taxon>
        <taxon>Xanthophyceae</taxon>
        <taxon>Tribonematales</taxon>
        <taxon>Tribonemataceae</taxon>
        <taxon>Tribonema</taxon>
    </lineage>
</organism>
<evidence type="ECO:0000313" key="2">
    <source>
        <dbReference type="EMBL" id="KAG5188762.1"/>
    </source>
</evidence>
<dbReference type="CDD" id="cd02257">
    <property type="entry name" value="Peptidase_C19"/>
    <property type="match status" value="1"/>
</dbReference>
<evidence type="ECO:0000259" key="1">
    <source>
        <dbReference type="Pfam" id="PF00443"/>
    </source>
</evidence>
<dbReference type="GO" id="GO:0005829">
    <property type="term" value="C:cytosol"/>
    <property type="evidence" value="ECO:0007669"/>
    <property type="project" value="TreeGrafter"/>
</dbReference>
<gene>
    <name evidence="2" type="ORF">JKP88DRAFT_287251</name>
</gene>
<dbReference type="InterPro" id="IPR050164">
    <property type="entry name" value="Peptidase_C19"/>
</dbReference>
<feature type="domain" description="Peptidase C19 ubiquitin carboxyl-terminal hydrolase" evidence="1">
    <location>
        <begin position="80"/>
        <end position="162"/>
    </location>
</feature>
<dbReference type="PANTHER" id="PTHR24006">
    <property type="entry name" value="UBIQUITIN CARBOXYL-TERMINAL HYDROLASE"/>
    <property type="match status" value="1"/>
</dbReference>
<sequence length="181" mass="20594">MQAAAAAAHVGGGVREARIRQELDELFDSLKRYIEPELMDGEWMYNTECTDHKPRKVEGAKVEGSAHERAHIPKQSKQRAYKITDPVQFPVHLDMRPCLVTGADPTAWKNGAHGHYHAYVRRCNDHIPDSYQWLKVNDTSVEPISEQEVLTDLLEVAYMLFYLLNPNQNPAHSYTLHNSSA</sequence>
<dbReference type="InterPro" id="IPR038765">
    <property type="entry name" value="Papain-like_cys_pep_sf"/>
</dbReference>
<reference evidence="2" key="1">
    <citation type="submission" date="2021-02" db="EMBL/GenBank/DDBJ databases">
        <title>First Annotated Genome of the Yellow-green Alga Tribonema minus.</title>
        <authorList>
            <person name="Mahan K.M."/>
        </authorList>
    </citation>
    <scope>NUCLEOTIDE SEQUENCE</scope>
    <source>
        <strain evidence="2">UTEX B ZZ1240</strain>
    </source>
</reference>
<protein>
    <recommendedName>
        <fullName evidence="1">Peptidase C19 ubiquitin carboxyl-terminal hydrolase domain-containing protein</fullName>
    </recommendedName>
</protein>
<dbReference type="InterPro" id="IPR001394">
    <property type="entry name" value="Peptidase_C19_UCH"/>
</dbReference>